<protein>
    <submittedName>
        <fullName evidence="1">Uncharacterized protein</fullName>
    </submittedName>
</protein>
<dbReference type="AlphaFoldDB" id="A0A251XFK1"/>
<evidence type="ECO:0000313" key="1">
    <source>
        <dbReference type="EMBL" id="OUE00905.1"/>
    </source>
</evidence>
<gene>
    <name evidence="1" type="ORF">CMMCAS07_15815</name>
</gene>
<comment type="caution">
    <text evidence="1">The sequence shown here is derived from an EMBL/GenBank/DDBJ whole genome shotgun (WGS) entry which is preliminary data.</text>
</comment>
<reference evidence="1 2" key="1">
    <citation type="submission" date="2016-08" db="EMBL/GenBank/DDBJ databases">
        <title>Genome sequence of Clavibacter michiganensis subsp. michiganensis strain CASJ007.</title>
        <authorList>
            <person name="Thapa S.P."/>
            <person name="Coaker G."/>
        </authorList>
    </citation>
    <scope>NUCLEOTIDE SEQUENCE [LARGE SCALE GENOMIC DNA]</scope>
    <source>
        <strain evidence="1">CASJ007</strain>
    </source>
</reference>
<dbReference type="Proteomes" id="UP000195062">
    <property type="component" value="Unassembled WGS sequence"/>
</dbReference>
<organism evidence="1 2">
    <name type="scientific">Clavibacter michiganensis subsp. michiganensis</name>
    <dbReference type="NCBI Taxonomy" id="33013"/>
    <lineage>
        <taxon>Bacteria</taxon>
        <taxon>Bacillati</taxon>
        <taxon>Actinomycetota</taxon>
        <taxon>Actinomycetes</taxon>
        <taxon>Micrococcales</taxon>
        <taxon>Microbacteriaceae</taxon>
        <taxon>Clavibacter</taxon>
    </lineage>
</organism>
<sequence length="30" mass="2949">MGSPGGAVKVGTVAYDHPVVAAVPRQGEQA</sequence>
<dbReference type="EMBL" id="MDHH01000004">
    <property type="protein sequence ID" value="OUE00905.1"/>
    <property type="molecule type" value="Genomic_DNA"/>
</dbReference>
<accession>A0A251XFK1</accession>
<proteinExistence type="predicted"/>
<name>A0A251XFK1_CLAMM</name>
<evidence type="ECO:0000313" key="2">
    <source>
        <dbReference type="Proteomes" id="UP000195062"/>
    </source>
</evidence>
<keyword evidence="2" id="KW-1185">Reference proteome</keyword>